<comment type="caution">
    <text evidence="2">The sequence shown here is derived from an EMBL/GenBank/DDBJ whole genome shotgun (WGS) entry which is preliminary data.</text>
</comment>
<protein>
    <submittedName>
        <fullName evidence="2">Sensor histidine kinase</fullName>
    </submittedName>
</protein>
<keyword evidence="2" id="KW-0418">Kinase</keyword>
<dbReference type="PROSITE" id="PS50109">
    <property type="entry name" value="HIS_KIN"/>
    <property type="match status" value="1"/>
</dbReference>
<gene>
    <name evidence="2" type="ORF">ABDJ85_18915</name>
</gene>
<dbReference type="InterPro" id="IPR005467">
    <property type="entry name" value="His_kinase_dom"/>
</dbReference>
<evidence type="ECO:0000313" key="2">
    <source>
        <dbReference type="EMBL" id="MEO3693549.1"/>
    </source>
</evidence>
<dbReference type="RefSeq" id="WP_347706366.1">
    <property type="nucleotide sequence ID" value="NZ_JBDPZD010000008.1"/>
</dbReference>
<accession>A0ABV0G750</accession>
<feature type="domain" description="Histidine kinase" evidence="1">
    <location>
        <begin position="116"/>
        <end position="329"/>
    </location>
</feature>
<keyword evidence="3" id="KW-1185">Reference proteome</keyword>
<dbReference type="Gene3D" id="3.30.565.10">
    <property type="entry name" value="Histidine kinase-like ATPase, C-terminal domain"/>
    <property type="match status" value="1"/>
</dbReference>
<name>A0ABV0G750_9BURK</name>
<evidence type="ECO:0000259" key="1">
    <source>
        <dbReference type="PROSITE" id="PS50109"/>
    </source>
</evidence>
<evidence type="ECO:0000313" key="3">
    <source>
        <dbReference type="Proteomes" id="UP001495147"/>
    </source>
</evidence>
<dbReference type="GO" id="GO:0016301">
    <property type="term" value="F:kinase activity"/>
    <property type="evidence" value="ECO:0007669"/>
    <property type="project" value="UniProtKB-KW"/>
</dbReference>
<dbReference type="Proteomes" id="UP001495147">
    <property type="component" value="Unassembled WGS sequence"/>
</dbReference>
<proteinExistence type="predicted"/>
<sequence length="363" mass="39826">MHATLAEILENQKSGLLWVTHDGIVRYANGDACSRTGLAGGSKLYDPDLVQAVERSALQRVSALLTVPGRPTALGEVIPELRCRVVPGLAKDDAFVFLRDESSSDPGIAYENLMEIIRTDLREPLKEAHGALTMLHPDVAHLADHAVSQIQEVLQALDKLLDLAGLWHSGALLATDRIELWPLLQSVWGELQPQAIQRGVKVRFQSQDETANLATLYGSETWLRRVFLECLEVALRTAPRGSNLVIEHRQLGPRALIVFRDSGVFSAHIGGIEIEAKPSAEGNKPNVKAARERLGFQLCRHVLSLHGGQLREEVEDGSRHFLIDLPTGAPARSTDPQIDIAQAQRYASDLAALMARARRKTTA</sequence>
<dbReference type="EMBL" id="JBDPZD010000008">
    <property type="protein sequence ID" value="MEO3693549.1"/>
    <property type="molecule type" value="Genomic_DNA"/>
</dbReference>
<dbReference type="SUPFAM" id="SSF55874">
    <property type="entry name" value="ATPase domain of HSP90 chaperone/DNA topoisomerase II/histidine kinase"/>
    <property type="match status" value="1"/>
</dbReference>
<organism evidence="2 3">
    <name type="scientific">Roseateles paludis</name>
    <dbReference type="NCBI Taxonomy" id="3145238"/>
    <lineage>
        <taxon>Bacteria</taxon>
        <taxon>Pseudomonadati</taxon>
        <taxon>Pseudomonadota</taxon>
        <taxon>Betaproteobacteria</taxon>
        <taxon>Burkholderiales</taxon>
        <taxon>Sphaerotilaceae</taxon>
        <taxon>Roseateles</taxon>
    </lineage>
</organism>
<reference evidence="2 3" key="1">
    <citation type="submission" date="2024-05" db="EMBL/GenBank/DDBJ databases">
        <title>Roseateles sp. DJS-2-20 16S ribosomal RNA gene Genome sequencing and assembly.</title>
        <authorList>
            <person name="Woo H."/>
        </authorList>
    </citation>
    <scope>NUCLEOTIDE SEQUENCE [LARGE SCALE GENOMIC DNA]</scope>
    <source>
        <strain evidence="2 3">DJS-2-20</strain>
    </source>
</reference>
<keyword evidence="2" id="KW-0808">Transferase</keyword>
<dbReference type="InterPro" id="IPR036890">
    <property type="entry name" value="HATPase_C_sf"/>
</dbReference>